<dbReference type="InterPro" id="IPR021352">
    <property type="entry name" value="DUF2971"/>
</dbReference>
<dbReference type="Pfam" id="PF11185">
    <property type="entry name" value="DUF2971"/>
    <property type="match status" value="1"/>
</dbReference>
<evidence type="ECO:0000313" key="1">
    <source>
        <dbReference type="EMBL" id="MCL1142034.1"/>
    </source>
</evidence>
<dbReference type="RefSeq" id="WP_248994705.1">
    <property type="nucleotide sequence ID" value="NZ_JAKIKP010000002.1"/>
</dbReference>
<organism evidence="1 2">
    <name type="scientific">Shewanella gaetbuli</name>
    <dbReference type="NCBI Taxonomy" id="220752"/>
    <lineage>
        <taxon>Bacteria</taxon>
        <taxon>Pseudomonadati</taxon>
        <taxon>Pseudomonadota</taxon>
        <taxon>Gammaproteobacteria</taxon>
        <taxon>Alteromonadales</taxon>
        <taxon>Shewanellaceae</taxon>
        <taxon>Shewanella</taxon>
    </lineage>
</organism>
<dbReference type="Proteomes" id="UP001139333">
    <property type="component" value="Unassembled WGS sequence"/>
</dbReference>
<evidence type="ECO:0000313" key="2">
    <source>
        <dbReference type="Proteomes" id="UP001139333"/>
    </source>
</evidence>
<reference evidence="1" key="1">
    <citation type="submission" date="2022-01" db="EMBL/GenBank/DDBJ databases">
        <title>Whole genome-based taxonomy of the Shewanellaceae.</title>
        <authorList>
            <person name="Martin-Rodriguez A.J."/>
        </authorList>
    </citation>
    <scope>NUCLEOTIDE SEQUENCE</scope>
    <source>
        <strain evidence="1">DSM 16422</strain>
    </source>
</reference>
<dbReference type="AlphaFoldDB" id="A0A9X1ZGS5"/>
<gene>
    <name evidence="1" type="ORF">L2672_04915</name>
</gene>
<accession>A0A9X1ZGS5</accession>
<name>A0A9X1ZGS5_9GAMM</name>
<protein>
    <submittedName>
        <fullName evidence="1">DUF2971 domain-containing protein</fullName>
    </submittedName>
</protein>
<comment type="caution">
    <text evidence="1">The sequence shown here is derived from an EMBL/GenBank/DDBJ whole genome shotgun (WGS) entry which is preliminary data.</text>
</comment>
<sequence length="281" mass="32647">MYFYKFRTFDTNALTALSNNELWFGKLDTQNDPFEGQCKIDKRLSEELKRFATQRIIPEDPKSYSAYFQLTGFHYPHKLSRLELLEQGCLQMANKMIVNLNSTSRICSFSYYDSSSKNDALTDNRMWGHYANGLRGFCLVFDKDLLEKAIFQSTEKKAVGFKVRYQNEPDELKVSDIFSVKNELDLIQNESLKGYQIVAKAASTKSEHWKHEQEVRFISLSDKTLVKYPSNALKKIVIGGKMPTEQVNLLKDIMQSKYPHAEIKKMMMHQNSYELKQVPKA</sequence>
<proteinExistence type="predicted"/>
<dbReference type="EMBL" id="JAKIKP010000002">
    <property type="protein sequence ID" value="MCL1142034.1"/>
    <property type="molecule type" value="Genomic_DNA"/>
</dbReference>
<keyword evidence="2" id="KW-1185">Reference proteome</keyword>